<dbReference type="GO" id="GO:0031492">
    <property type="term" value="F:nucleosomal DNA binding"/>
    <property type="evidence" value="ECO:0000318"/>
    <property type="project" value="GO_Central"/>
</dbReference>
<evidence type="ECO:0000256" key="2">
    <source>
        <dbReference type="ARBA" id="ARBA00023125"/>
    </source>
</evidence>
<dbReference type="GO" id="GO:0003690">
    <property type="term" value="F:double-stranded DNA binding"/>
    <property type="evidence" value="ECO:0000318"/>
    <property type="project" value="GO_Central"/>
</dbReference>
<feature type="region of interest" description="Disordered" evidence="4">
    <location>
        <begin position="89"/>
        <end position="241"/>
    </location>
</feature>
<dbReference type="HOGENOM" id="CLU_052897_0_1_1"/>
<comment type="similarity">
    <text evidence="3">Belongs to the histone H1/H5 family.</text>
</comment>
<dbReference type="PROSITE" id="PS51504">
    <property type="entry name" value="H15"/>
    <property type="match status" value="1"/>
</dbReference>
<dbReference type="GO" id="GO:0005634">
    <property type="term" value="C:nucleus"/>
    <property type="evidence" value="ECO:0000318"/>
    <property type="project" value="GO_Central"/>
</dbReference>
<gene>
    <name evidence="6" type="ORF">SS1G_11179</name>
</gene>
<dbReference type="InParanoid" id="A7F0R0"/>
<dbReference type="EMBL" id="CH476637">
    <property type="protein sequence ID" value="EDN95302.1"/>
    <property type="molecule type" value="Genomic_DNA"/>
</dbReference>
<dbReference type="RefSeq" id="XP_001587937.1">
    <property type="nucleotide sequence ID" value="XM_001587887.1"/>
</dbReference>
<dbReference type="SMART" id="SM00526">
    <property type="entry name" value="H15"/>
    <property type="match status" value="1"/>
</dbReference>
<evidence type="ECO:0000313" key="6">
    <source>
        <dbReference type="EMBL" id="EDN95302.1"/>
    </source>
</evidence>
<dbReference type="InterPro" id="IPR005818">
    <property type="entry name" value="Histone_H1/H5_H15"/>
</dbReference>
<dbReference type="GO" id="GO:0030261">
    <property type="term" value="P:chromosome condensation"/>
    <property type="evidence" value="ECO:0000318"/>
    <property type="project" value="GO_Central"/>
</dbReference>
<dbReference type="CDD" id="cd00073">
    <property type="entry name" value="H15"/>
    <property type="match status" value="1"/>
</dbReference>
<evidence type="ECO:0000256" key="3">
    <source>
        <dbReference type="RuleBase" id="RU003894"/>
    </source>
</evidence>
<keyword evidence="3" id="KW-0539">Nucleus</keyword>
<evidence type="ECO:0000259" key="5">
    <source>
        <dbReference type="PROSITE" id="PS51504"/>
    </source>
</evidence>
<dbReference type="InterPro" id="IPR036388">
    <property type="entry name" value="WH-like_DNA-bd_sf"/>
</dbReference>
<feature type="compositionally biased region" description="Basic and acidic residues" evidence="4">
    <location>
        <begin position="101"/>
        <end position="120"/>
    </location>
</feature>
<feature type="domain" description="H15" evidence="5">
    <location>
        <begin position="19"/>
        <end position="96"/>
    </location>
</feature>
<keyword evidence="7" id="KW-1185">Reference proteome</keyword>
<feature type="compositionally biased region" description="Basic and acidic residues" evidence="4">
    <location>
        <begin position="132"/>
        <end position="147"/>
    </location>
</feature>
<dbReference type="Pfam" id="PF00538">
    <property type="entry name" value="Linker_histone"/>
    <property type="match status" value="1"/>
</dbReference>
<accession>A7F0R0</accession>
<evidence type="ECO:0000256" key="1">
    <source>
        <dbReference type="ARBA" id="ARBA00020833"/>
    </source>
</evidence>
<dbReference type="GO" id="GO:0000786">
    <property type="term" value="C:nucleosome"/>
    <property type="evidence" value="ECO:0007669"/>
    <property type="project" value="InterPro"/>
</dbReference>
<feature type="compositionally biased region" description="Basic residues" evidence="4">
    <location>
        <begin position="229"/>
        <end position="241"/>
    </location>
</feature>
<dbReference type="GeneID" id="5483957"/>
<dbReference type="GO" id="GO:0045910">
    <property type="term" value="P:negative regulation of DNA recombination"/>
    <property type="evidence" value="ECO:0000318"/>
    <property type="project" value="GO_Central"/>
</dbReference>
<proteinExistence type="inferred from homology"/>
<keyword evidence="3" id="KW-0158">Chromosome</keyword>
<sequence>MPPKAASSAAPKAKAAPSDHASYQDMIIDAIINLKEFPQSIFDARIQLKKYLKANNKINASDSMFDSLFNRALKAGVAKEVFIMPKGSSGTVKLAPKAKKAPADKPKKAATEKKTTEKKPAVKKAAPKKATATKEPKEPKEKKEKTGDAAAKPKAAPKKAAAKPKAAATKEPKEPKEKKASVAKPKKAAAPKAAPAVVENPTVLKKTASGRVTKTKSDGPKKAAAPKKTATKKTTPKKAAA</sequence>
<dbReference type="KEGG" id="ssl:SS1G_11179"/>
<evidence type="ECO:0000256" key="4">
    <source>
        <dbReference type="SAM" id="MobiDB-lite"/>
    </source>
</evidence>
<reference evidence="7" key="1">
    <citation type="journal article" date="2011" name="PLoS Genet.">
        <title>Genomic analysis of the necrotrophic fungal pathogens Sclerotinia sclerotiorum and Botrytis cinerea.</title>
        <authorList>
            <person name="Amselem J."/>
            <person name="Cuomo C.A."/>
            <person name="van Kan J.A."/>
            <person name="Viaud M."/>
            <person name="Benito E.P."/>
            <person name="Couloux A."/>
            <person name="Coutinho P.M."/>
            <person name="de Vries R.P."/>
            <person name="Dyer P.S."/>
            <person name="Fillinger S."/>
            <person name="Fournier E."/>
            <person name="Gout L."/>
            <person name="Hahn M."/>
            <person name="Kohn L."/>
            <person name="Lapalu N."/>
            <person name="Plummer K.M."/>
            <person name="Pradier J.M."/>
            <person name="Quevillon E."/>
            <person name="Sharon A."/>
            <person name="Simon A."/>
            <person name="ten Have A."/>
            <person name="Tudzynski B."/>
            <person name="Tudzynski P."/>
            <person name="Wincker P."/>
            <person name="Andrew M."/>
            <person name="Anthouard V."/>
            <person name="Beever R.E."/>
            <person name="Beffa R."/>
            <person name="Benoit I."/>
            <person name="Bouzid O."/>
            <person name="Brault B."/>
            <person name="Chen Z."/>
            <person name="Choquer M."/>
            <person name="Collemare J."/>
            <person name="Cotton P."/>
            <person name="Danchin E.G."/>
            <person name="Da Silva C."/>
            <person name="Gautier A."/>
            <person name="Giraud C."/>
            <person name="Giraud T."/>
            <person name="Gonzalez C."/>
            <person name="Grossetete S."/>
            <person name="Guldener U."/>
            <person name="Henrissat B."/>
            <person name="Howlett B.J."/>
            <person name="Kodira C."/>
            <person name="Kretschmer M."/>
            <person name="Lappartient A."/>
            <person name="Leroch M."/>
            <person name="Levis C."/>
            <person name="Mauceli E."/>
            <person name="Neuveglise C."/>
            <person name="Oeser B."/>
            <person name="Pearson M."/>
            <person name="Poulain J."/>
            <person name="Poussereau N."/>
            <person name="Quesneville H."/>
            <person name="Rascle C."/>
            <person name="Schumacher J."/>
            <person name="Segurens B."/>
            <person name="Sexton A."/>
            <person name="Silva E."/>
            <person name="Sirven C."/>
            <person name="Soanes D.M."/>
            <person name="Talbot N.J."/>
            <person name="Templeton M."/>
            <person name="Yandava C."/>
            <person name="Yarden O."/>
            <person name="Zeng Q."/>
            <person name="Rollins J.A."/>
            <person name="Lebrun M.H."/>
            <person name="Dickman M."/>
        </authorList>
    </citation>
    <scope>NUCLEOTIDE SEQUENCE [LARGE SCALE GENOMIC DNA]</scope>
    <source>
        <strain evidence="7">ATCC 18683 / 1980 / Ss-1</strain>
    </source>
</reference>
<dbReference type="InterPro" id="IPR036390">
    <property type="entry name" value="WH_DNA-bd_sf"/>
</dbReference>
<dbReference type="PRINTS" id="PR00624">
    <property type="entry name" value="HISTONEH5"/>
</dbReference>
<protein>
    <recommendedName>
        <fullName evidence="1">Histone H1</fullName>
    </recommendedName>
</protein>
<dbReference type="InterPro" id="IPR005819">
    <property type="entry name" value="H1/H5"/>
</dbReference>
<dbReference type="GO" id="GO:0030527">
    <property type="term" value="F:structural constituent of chromatin"/>
    <property type="evidence" value="ECO:0007669"/>
    <property type="project" value="InterPro"/>
</dbReference>
<dbReference type="GO" id="GO:0006334">
    <property type="term" value="P:nucleosome assembly"/>
    <property type="evidence" value="ECO:0007669"/>
    <property type="project" value="InterPro"/>
</dbReference>
<organism evidence="6 7">
    <name type="scientific">Sclerotinia sclerotiorum (strain ATCC 18683 / 1980 / Ss-1)</name>
    <name type="common">White mold</name>
    <name type="synonym">Whetzelinia sclerotiorum</name>
    <dbReference type="NCBI Taxonomy" id="665079"/>
    <lineage>
        <taxon>Eukaryota</taxon>
        <taxon>Fungi</taxon>
        <taxon>Dikarya</taxon>
        <taxon>Ascomycota</taxon>
        <taxon>Pezizomycotina</taxon>
        <taxon>Leotiomycetes</taxon>
        <taxon>Helotiales</taxon>
        <taxon>Sclerotiniaceae</taxon>
        <taxon>Sclerotinia</taxon>
    </lineage>
</organism>
<feature type="compositionally biased region" description="Basic and acidic residues" evidence="4">
    <location>
        <begin position="168"/>
        <end position="180"/>
    </location>
</feature>
<dbReference type="OMA" id="IKNHYKV"/>
<dbReference type="SUPFAM" id="SSF46785">
    <property type="entry name" value="Winged helix' DNA-binding domain"/>
    <property type="match status" value="1"/>
</dbReference>
<comment type="subcellular location">
    <subcellularLocation>
        <location evidence="3">Nucleus</location>
    </subcellularLocation>
</comment>
<dbReference type="eggNOG" id="KOG4012">
    <property type="taxonomic scope" value="Eukaryota"/>
</dbReference>
<dbReference type="STRING" id="665079.A7F0R0"/>
<name>A7F0R0_SCLS1</name>
<dbReference type="Proteomes" id="UP000001312">
    <property type="component" value="Unassembled WGS sequence"/>
</dbReference>
<dbReference type="Gene3D" id="1.10.10.10">
    <property type="entry name" value="Winged helix-like DNA-binding domain superfamily/Winged helix DNA-binding domain"/>
    <property type="match status" value="1"/>
</dbReference>
<dbReference type="AlphaFoldDB" id="A7F0R0"/>
<keyword evidence="2 3" id="KW-0238">DNA-binding</keyword>
<evidence type="ECO:0000313" key="7">
    <source>
        <dbReference type="Proteomes" id="UP000001312"/>
    </source>
</evidence>